<evidence type="ECO:0000256" key="5">
    <source>
        <dbReference type="ARBA" id="ARBA00023180"/>
    </source>
</evidence>
<sequence length="871" mass="87166">MATGFAGTVFLGPEGLSQFGRKVRSVGDLNNDGIADLAIAAPAAGNGYAGPGDSVDQAGIVYVIYGQSGDLAASYDFAFDGGLSPDGTFFSVIEGDLANGRLGEALNAAGDIDGDGIGDLVVGSDRYGDGGAAFVIFGQEGGLAPRTVTGSLDAAVGISLPGPTGAQFALEAEGIGDFNGDGHDDLYISSQNDNQVIIRFGTGSGLGETLIFTGTDARGAPVGDLNGDGLGDIAIKAQGTGGMSVLFGSTGWTPGSIALDGLSLTGTDGFVFDSGSPWVTEGLGDVNGDGLGDMLVLNTSGEAALIFGSDSGFPTSFGPADLDGSNGMRLIGAGVSFQIGGVGDINGDGIRDFVLGSQNGGTGTAYIVFGQNTGHPAELDLSTLNGTNGYRLHGVNSNDNLAGGQLGDFNNDGFADLIAGAARFDNPGAAGRTPTFDVGGAFIIYGGPERLRAFDAADGVTDGLLSLSEIGTVIEFVEPDPVPIGGGGTGGAIIGTPDSDELNGTEGDDRIEARDGDDVIFANGGNDLLLGEAGVDTLLGGEGDDTLDGGAGNDDIWGGRGTDTARFNVASTEVSGGLSGAVFTLISSEGTDSVREVEFFEFTDRTLSLVELLDLVSGGGTGPIEGTPEADVLTGTAGDDTITGLDGNDRLLGEAGNDSLDGGLGADTLNGGDGNDTILGGPSEGDLRDVIFAGEGNDSVDAGAGNDQIFGQGGNDTIAGGFGVDEIQGQDGDDVITGSAFSDLVFGGAGNDFVNGGFGHDRINGGTGADRFFHVGVEGHGSDWVQDYNSAEGDVLLFGNALARASDFQVNFAHTQNAEGERAGDDAVQEAFVIYRPTGQIMWALVDGAGQDSITLQIGSDAVGITVDLLA</sequence>
<dbReference type="SMART" id="SM00191">
    <property type="entry name" value="Int_alpha"/>
    <property type="match status" value="6"/>
</dbReference>
<dbReference type="InterPro" id="IPR001343">
    <property type="entry name" value="Hemolysn_Ca-bd"/>
</dbReference>
<dbReference type="InterPro" id="IPR028994">
    <property type="entry name" value="Integrin_alpha_N"/>
</dbReference>
<dbReference type="Proteomes" id="UP001320899">
    <property type="component" value="Unassembled WGS sequence"/>
</dbReference>
<dbReference type="PANTHER" id="PTHR38340">
    <property type="entry name" value="S-LAYER PROTEIN"/>
    <property type="match status" value="1"/>
</dbReference>
<dbReference type="Pfam" id="PF00353">
    <property type="entry name" value="HemolysinCabind"/>
    <property type="match status" value="5"/>
</dbReference>
<dbReference type="InterPro" id="IPR018511">
    <property type="entry name" value="Hemolysin-typ_Ca-bd_CS"/>
</dbReference>
<name>A0ABT3AQJ4_9RHOB</name>
<dbReference type="Pfam" id="PF13517">
    <property type="entry name" value="FG-GAP_3"/>
    <property type="match status" value="1"/>
</dbReference>
<dbReference type="PROSITE" id="PS00330">
    <property type="entry name" value="HEMOLYSIN_CALCIUM"/>
    <property type="match status" value="5"/>
</dbReference>
<dbReference type="InterPro" id="IPR050557">
    <property type="entry name" value="RTX_toxin/Mannuronan_C5-epim"/>
</dbReference>
<evidence type="ECO:0000256" key="3">
    <source>
        <dbReference type="ARBA" id="ARBA00022729"/>
    </source>
</evidence>
<dbReference type="Gene3D" id="2.130.10.130">
    <property type="entry name" value="Integrin alpha, N-terminal"/>
    <property type="match status" value="4"/>
</dbReference>
<keyword evidence="2" id="KW-0964">Secreted</keyword>
<protein>
    <submittedName>
        <fullName evidence="6">FG-GAP-like repeat-containing protein</fullName>
    </submittedName>
</protein>
<reference evidence="6 7" key="1">
    <citation type="submission" date="2022-10" db="EMBL/GenBank/DDBJ databases">
        <title>Ruegeria sp. nov., isolated from ocean surface sediments.</title>
        <authorList>
            <person name="He W."/>
            <person name="Xue H.-P."/>
            <person name="Zhang D.-F."/>
        </authorList>
    </citation>
    <scope>NUCLEOTIDE SEQUENCE [LARGE SCALE GENOMIC DNA]</scope>
    <source>
        <strain evidence="6 7">XHP0148</strain>
    </source>
</reference>
<evidence type="ECO:0000256" key="1">
    <source>
        <dbReference type="ARBA" id="ARBA00004613"/>
    </source>
</evidence>
<keyword evidence="4" id="KW-0677">Repeat</keyword>
<dbReference type="PANTHER" id="PTHR38340:SF1">
    <property type="entry name" value="S-LAYER PROTEIN"/>
    <property type="match status" value="1"/>
</dbReference>
<comment type="subcellular location">
    <subcellularLocation>
        <location evidence="1">Secreted</location>
    </subcellularLocation>
</comment>
<comment type="caution">
    <text evidence="6">The sequence shown here is derived from an EMBL/GenBank/DDBJ whole genome shotgun (WGS) entry which is preliminary data.</text>
</comment>
<keyword evidence="3" id="KW-0732">Signal</keyword>
<dbReference type="PROSITE" id="PS51470">
    <property type="entry name" value="FG_GAP"/>
    <property type="match status" value="1"/>
</dbReference>
<dbReference type="InterPro" id="IPR013517">
    <property type="entry name" value="FG-GAP"/>
</dbReference>
<dbReference type="InterPro" id="IPR013519">
    <property type="entry name" value="Int_alpha_beta-p"/>
</dbReference>
<accession>A0ABT3AQJ4</accession>
<dbReference type="PRINTS" id="PR00313">
    <property type="entry name" value="CABNDNGRPT"/>
</dbReference>
<evidence type="ECO:0000313" key="7">
    <source>
        <dbReference type="Proteomes" id="UP001320899"/>
    </source>
</evidence>
<proteinExistence type="predicted"/>
<evidence type="ECO:0000256" key="4">
    <source>
        <dbReference type="ARBA" id="ARBA00022737"/>
    </source>
</evidence>
<dbReference type="SUPFAM" id="SSF51120">
    <property type="entry name" value="beta-Roll"/>
    <property type="match status" value="3"/>
</dbReference>
<gene>
    <name evidence="6" type="ORF">OE747_21170</name>
</gene>
<dbReference type="Gene3D" id="2.150.10.10">
    <property type="entry name" value="Serralysin-like metalloprotease, C-terminal"/>
    <property type="match status" value="4"/>
</dbReference>
<dbReference type="InterPro" id="IPR011049">
    <property type="entry name" value="Serralysin-like_metalloprot_C"/>
</dbReference>
<dbReference type="Pfam" id="PF01839">
    <property type="entry name" value="FG-GAP"/>
    <property type="match status" value="2"/>
</dbReference>
<dbReference type="SUPFAM" id="SSF69318">
    <property type="entry name" value="Integrin alpha N-terminal domain"/>
    <property type="match status" value="2"/>
</dbReference>
<dbReference type="RefSeq" id="WP_263830468.1">
    <property type="nucleotide sequence ID" value="NZ_JAOWLB010000023.1"/>
</dbReference>
<keyword evidence="7" id="KW-1185">Reference proteome</keyword>
<evidence type="ECO:0000256" key="2">
    <source>
        <dbReference type="ARBA" id="ARBA00022525"/>
    </source>
</evidence>
<dbReference type="EMBL" id="JAOWLB010000023">
    <property type="protein sequence ID" value="MCV2890852.1"/>
    <property type="molecule type" value="Genomic_DNA"/>
</dbReference>
<organism evidence="6 7">
    <name type="scientific">Ruegeria aquimaris</name>
    <dbReference type="NCBI Taxonomy" id="2984333"/>
    <lineage>
        <taxon>Bacteria</taxon>
        <taxon>Pseudomonadati</taxon>
        <taxon>Pseudomonadota</taxon>
        <taxon>Alphaproteobacteria</taxon>
        <taxon>Rhodobacterales</taxon>
        <taxon>Roseobacteraceae</taxon>
        <taxon>Ruegeria</taxon>
    </lineage>
</organism>
<keyword evidence="5" id="KW-0325">Glycoprotein</keyword>
<evidence type="ECO:0000313" key="6">
    <source>
        <dbReference type="EMBL" id="MCV2890852.1"/>
    </source>
</evidence>